<dbReference type="InterPro" id="IPR016747">
    <property type="entry name" value="Phosphotransbutyrylase"/>
</dbReference>
<evidence type="ECO:0000259" key="2">
    <source>
        <dbReference type="Pfam" id="PF04892"/>
    </source>
</evidence>
<feature type="transmembrane region" description="Helical" evidence="1">
    <location>
        <begin position="12"/>
        <end position="29"/>
    </location>
</feature>
<keyword evidence="1" id="KW-0472">Membrane</keyword>
<keyword evidence="1" id="KW-1133">Transmembrane helix</keyword>
<dbReference type="Pfam" id="PF04892">
    <property type="entry name" value="VanZ"/>
    <property type="match status" value="1"/>
</dbReference>
<accession>A0A2S7FEU5</accession>
<organism evidence="3 4">
    <name type="scientific">Clostridium butyricum</name>
    <dbReference type="NCBI Taxonomy" id="1492"/>
    <lineage>
        <taxon>Bacteria</taxon>
        <taxon>Bacillati</taxon>
        <taxon>Bacillota</taxon>
        <taxon>Clostridia</taxon>
        <taxon>Eubacteriales</taxon>
        <taxon>Clostridiaceae</taxon>
        <taxon>Clostridium</taxon>
    </lineage>
</organism>
<dbReference type="PIRSF" id="PIRSF019083">
    <property type="entry name" value="UCP019083_VanZ"/>
    <property type="match status" value="1"/>
</dbReference>
<dbReference type="Proteomes" id="UP000238081">
    <property type="component" value="Unassembled WGS sequence"/>
</dbReference>
<sequence>MINKYFTKKKYVINLLLIVIWMIFIFLMSNQPAETSDSQSLGIISILSKLGIDMSGIFGDIANFIVRKCAHFLEYMILGFLIINLIKEDLKIKYIILIVIGGVFLYACTDEFHQLFVSGRDGNLRDIFIDTSGGTVSALLFYLKRLLIRNRINE</sequence>
<dbReference type="AlphaFoldDB" id="A0A2S7FEU5"/>
<dbReference type="EMBL" id="LRDH01000009">
    <property type="protein sequence ID" value="PPV17616.1"/>
    <property type="molecule type" value="Genomic_DNA"/>
</dbReference>
<feature type="transmembrane region" description="Helical" evidence="1">
    <location>
        <begin position="69"/>
        <end position="86"/>
    </location>
</feature>
<evidence type="ECO:0000313" key="4">
    <source>
        <dbReference type="Proteomes" id="UP000238081"/>
    </source>
</evidence>
<dbReference type="RefSeq" id="WP_003411115.1">
    <property type="nucleotide sequence ID" value="NZ_CANCWB010000003.1"/>
</dbReference>
<evidence type="ECO:0000313" key="3">
    <source>
        <dbReference type="EMBL" id="PPV17616.1"/>
    </source>
</evidence>
<feature type="transmembrane region" description="Helical" evidence="1">
    <location>
        <begin position="92"/>
        <end position="109"/>
    </location>
</feature>
<protein>
    <recommendedName>
        <fullName evidence="2">VanZ-like domain-containing protein</fullName>
    </recommendedName>
</protein>
<gene>
    <name evidence="3" type="ORF">AWN73_20520</name>
</gene>
<name>A0A2S7FEU5_CLOBU</name>
<feature type="domain" description="VanZ-like" evidence="2">
    <location>
        <begin position="15"/>
        <end position="144"/>
    </location>
</feature>
<keyword evidence="1" id="KW-0812">Transmembrane</keyword>
<evidence type="ECO:0000256" key="1">
    <source>
        <dbReference type="SAM" id="Phobius"/>
    </source>
</evidence>
<comment type="caution">
    <text evidence="3">The sequence shown here is derived from an EMBL/GenBank/DDBJ whole genome shotgun (WGS) entry which is preliminary data.</text>
</comment>
<dbReference type="NCBIfam" id="NF037970">
    <property type="entry name" value="vanZ_1"/>
    <property type="match status" value="1"/>
</dbReference>
<proteinExistence type="predicted"/>
<reference evidence="3 4" key="1">
    <citation type="submission" date="2016-01" db="EMBL/GenBank/DDBJ databases">
        <title>Characterization of the Clostridium difficile lineages that are prevalent in Hong Kong and China.</title>
        <authorList>
            <person name="Kwok J.S.-L."/>
            <person name="Lam W.-Y."/>
            <person name="Ip M."/>
            <person name="Chan T.-F."/>
            <person name="Hawkey P.M."/>
            <person name="Tsui S.K.-W."/>
        </authorList>
    </citation>
    <scope>NUCLEOTIDE SEQUENCE [LARGE SCALE GENOMIC DNA]</scope>
    <source>
        <strain evidence="3 4">300064</strain>
    </source>
</reference>
<dbReference type="InterPro" id="IPR006976">
    <property type="entry name" value="VanZ-like"/>
</dbReference>